<evidence type="ECO:0000313" key="2">
    <source>
        <dbReference type="EMBL" id="MBS9477100.1"/>
    </source>
</evidence>
<dbReference type="EMBL" id="JAHCQH010000015">
    <property type="protein sequence ID" value="MBS9477100.1"/>
    <property type="molecule type" value="Genomic_DNA"/>
</dbReference>
<comment type="caution">
    <text evidence="2">The sequence shown here is derived from an EMBL/GenBank/DDBJ whole genome shotgun (WGS) entry which is preliminary data.</text>
</comment>
<organism evidence="2 3">
    <name type="scientific">Ancylobacter radicis</name>
    <dbReference type="NCBI Taxonomy" id="2836179"/>
    <lineage>
        <taxon>Bacteria</taxon>
        <taxon>Pseudomonadati</taxon>
        <taxon>Pseudomonadota</taxon>
        <taxon>Alphaproteobacteria</taxon>
        <taxon>Hyphomicrobiales</taxon>
        <taxon>Xanthobacteraceae</taxon>
        <taxon>Ancylobacter</taxon>
    </lineage>
</organism>
<feature type="domain" description="Glyoxalase/fosfomycin resistance/dioxygenase" evidence="1">
    <location>
        <begin position="2"/>
        <end position="123"/>
    </location>
</feature>
<accession>A0ABS5R601</accession>
<keyword evidence="3" id="KW-1185">Reference proteome</keyword>
<dbReference type="InterPro" id="IPR004360">
    <property type="entry name" value="Glyas_Fos-R_dOase_dom"/>
</dbReference>
<evidence type="ECO:0000313" key="3">
    <source>
        <dbReference type="Proteomes" id="UP001166585"/>
    </source>
</evidence>
<name>A0ABS5R601_9HYPH</name>
<dbReference type="PANTHER" id="PTHR35006">
    <property type="entry name" value="GLYOXALASE FAMILY PROTEIN (AFU_ORTHOLOGUE AFUA_5G14830)"/>
    <property type="match status" value="1"/>
</dbReference>
<evidence type="ECO:0000259" key="1">
    <source>
        <dbReference type="Pfam" id="PF00903"/>
    </source>
</evidence>
<dbReference type="RefSeq" id="WP_213754905.1">
    <property type="nucleotide sequence ID" value="NZ_JAHCQH010000015.1"/>
</dbReference>
<proteinExistence type="predicted"/>
<gene>
    <name evidence="2" type="ORF">KIP89_08270</name>
</gene>
<dbReference type="InterPro" id="IPR029068">
    <property type="entry name" value="Glyas_Bleomycin-R_OHBP_Dase"/>
</dbReference>
<protein>
    <submittedName>
        <fullName evidence="2">VOC family protein</fullName>
    </submittedName>
</protein>
<dbReference type="CDD" id="cd07262">
    <property type="entry name" value="VOC_like"/>
    <property type="match status" value="1"/>
</dbReference>
<sequence length="131" mass="14182">MLSHINIGIADFDRAYAFYAALLPELGLQMKFAEAEKNWAGWVQPGVARPLFLIGCPYDGGPAAPGNGQMAAFLAADRPMVDRVHTLALQLGGTDEGLPGLRPQYHANYYGAYFRDPDGNKLCVCCHDPVA</sequence>
<dbReference type="Proteomes" id="UP001166585">
    <property type="component" value="Unassembled WGS sequence"/>
</dbReference>
<reference evidence="2" key="1">
    <citation type="submission" date="2021-05" db="EMBL/GenBank/DDBJ databases">
        <authorList>
            <person name="Sun Q."/>
            <person name="Inoue M."/>
        </authorList>
    </citation>
    <scope>NUCLEOTIDE SEQUENCE</scope>
    <source>
        <strain evidence="2">VKM B-3255</strain>
    </source>
</reference>
<dbReference type="Pfam" id="PF00903">
    <property type="entry name" value="Glyoxalase"/>
    <property type="match status" value="1"/>
</dbReference>
<dbReference type="Gene3D" id="3.10.180.10">
    <property type="entry name" value="2,3-Dihydroxybiphenyl 1,2-Dioxygenase, domain 1"/>
    <property type="match status" value="1"/>
</dbReference>
<dbReference type="SUPFAM" id="SSF54593">
    <property type="entry name" value="Glyoxalase/Bleomycin resistance protein/Dihydroxybiphenyl dioxygenase"/>
    <property type="match status" value="1"/>
</dbReference>
<dbReference type="PANTHER" id="PTHR35006:SF1">
    <property type="entry name" value="BLL2941 PROTEIN"/>
    <property type="match status" value="1"/>
</dbReference>